<proteinExistence type="predicted"/>
<dbReference type="InterPro" id="IPR043917">
    <property type="entry name" value="DUF5753"/>
</dbReference>
<accession>A0A3N1DBJ7</accession>
<dbReference type="GO" id="GO:0003677">
    <property type="term" value="F:DNA binding"/>
    <property type="evidence" value="ECO:0007669"/>
    <property type="project" value="InterPro"/>
</dbReference>
<dbReference type="AlphaFoldDB" id="A0A3N1DBJ7"/>
<dbReference type="PROSITE" id="PS50943">
    <property type="entry name" value="HTH_CROC1"/>
    <property type="match status" value="1"/>
</dbReference>
<dbReference type="SMART" id="SM00530">
    <property type="entry name" value="HTH_XRE"/>
    <property type="match status" value="1"/>
</dbReference>
<evidence type="ECO:0000313" key="3">
    <source>
        <dbReference type="Proteomes" id="UP000272400"/>
    </source>
</evidence>
<dbReference type="Gene3D" id="1.10.260.40">
    <property type="entry name" value="lambda repressor-like DNA-binding domains"/>
    <property type="match status" value="1"/>
</dbReference>
<reference evidence="2 3" key="1">
    <citation type="submission" date="2018-11" db="EMBL/GenBank/DDBJ databases">
        <title>Sequencing the genomes of 1000 actinobacteria strains.</title>
        <authorList>
            <person name="Klenk H.-P."/>
        </authorList>
    </citation>
    <scope>NUCLEOTIDE SEQUENCE [LARGE SCALE GENOMIC DNA]</scope>
    <source>
        <strain evidence="2 3">DSM 44254</strain>
    </source>
</reference>
<dbReference type="CDD" id="cd00093">
    <property type="entry name" value="HTH_XRE"/>
    <property type="match status" value="1"/>
</dbReference>
<dbReference type="InterPro" id="IPR001387">
    <property type="entry name" value="Cro/C1-type_HTH"/>
</dbReference>
<protein>
    <submittedName>
        <fullName evidence="2">Helix-turn-helix protein</fullName>
    </submittedName>
</protein>
<organism evidence="2 3">
    <name type="scientific">Actinocorallia herbida</name>
    <dbReference type="NCBI Taxonomy" id="58109"/>
    <lineage>
        <taxon>Bacteria</taxon>
        <taxon>Bacillati</taxon>
        <taxon>Actinomycetota</taxon>
        <taxon>Actinomycetes</taxon>
        <taxon>Streptosporangiales</taxon>
        <taxon>Thermomonosporaceae</taxon>
        <taxon>Actinocorallia</taxon>
    </lineage>
</organism>
<gene>
    <name evidence="2" type="ORF">EDD29_8631</name>
</gene>
<dbReference type="SUPFAM" id="SSF47413">
    <property type="entry name" value="lambda repressor-like DNA-binding domains"/>
    <property type="match status" value="1"/>
</dbReference>
<keyword evidence="3" id="KW-1185">Reference proteome</keyword>
<dbReference type="Proteomes" id="UP000272400">
    <property type="component" value="Unassembled WGS sequence"/>
</dbReference>
<evidence type="ECO:0000259" key="1">
    <source>
        <dbReference type="PROSITE" id="PS50943"/>
    </source>
</evidence>
<sequence length="261" mass="26958">MGGERLRELGAEIRRLRGAAGLSGVEVARRAGVTQATVSRVETGRRVGDVEVVVRVLEALGGDEALGLVRVAREAYVETAGRRVDAGTSLRAGAAAGTVERVEVVRGVGVGVVPSVLRTAEYSVAAGLGGGGVDLAGKRVEVVVGEGVLRAWPGSGECMVGQFARLVEVAGLEGVEFGVVPLNRPGGGLPAHGFTVLGEEAVVVETYTRELTLTAASDVGAYLRAFQEVKGRAVFGVEAVALVERAGLDLADVLRSIQRKH</sequence>
<dbReference type="Pfam" id="PF19054">
    <property type="entry name" value="DUF5753"/>
    <property type="match status" value="1"/>
</dbReference>
<name>A0A3N1DBJ7_9ACTN</name>
<dbReference type="EMBL" id="RJKE01000001">
    <property type="protein sequence ID" value="ROO90890.1"/>
    <property type="molecule type" value="Genomic_DNA"/>
</dbReference>
<feature type="domain" description="HTH cro/C1-type" evidence="1">
    <location>
        <begin position="13"/>
        <end position="68"/>
    </location>
</feature>
<dbReference type="RefSeq" id="WP_123669783.1">
    <property type="nucleotide sequence ID" value="NZ_RJKE01000001.1"/>
</dbReference>
<evidence type="ECO:0000313" key="2">
    <source>
        <dbReference type="EMBL" id="ROO90890.1"/>
    </source>
</evidence>
<dbReference type="InterPro" id="IPR010982">
    <property type="entry name" value="Lambda_DNA-bd_dom_sf"/>
</dbReference>
<dbReference type="OrthoDB" id="4966777at2"/>
<dbReference type="Pfam" id="PF13560">
    <property type="entry name" value="HTH_31"/>
    <property type="match status" value="1"/>
</dbReference>
<comment type="caution">
    <text evidence="2">The sequence shown here is derived from an EMBL/GenBank/DDBJ whole genome shotgun (WGS) entry which is preliminary data.</text>
</comment>